<dbReference type="GO" id="GO:0140647">
    <property type="term" value="P:P450-containing electron transport chain"/>
    <property type="evidence" value="ECO:0007669"/>
    <property type="project" value="InterPro"/>
</dbReference>
<evidence type="ECO:0000256" key="2">
    <source>
        <dbReference type="ARBA" id="ARBA00022723"/>
    </source>
</evidence>
<evidence type="ECO:0000313" key="8">
    <source>
        <dbReference type="Proteomes" id="UP000289340"/>
    </source>
</evidence>
<evidence type="ECO:0000313" key="7">
    <source>
        <dbReference type="EMBL" id="RZB56848.1"/>
    </source>
</evidence>
<comment type="caution">
    <text evidence="7">The sequence shown here is derived from an EMBL/GenBank/DDBJ whole genome shotgun (WGS) entry which is preliminary data.</text>
</comment>
<protein>
    <submittedName>
        <fullName evidence="7">Adrenodoxin-like protein 2, mitochondrial</fullName>
    </submittedName>
</protein>
<keyword evidence="8" id="KW-1185">Reference proteome</keyword>
<proteinExistence type="predicted"/>
<keyword evidence="2" id="KW-0479">Metal-binding</keyword>
<gene>
    <name evidence="7" type="ORF">D0Y65_045804</name>
</gene>
<evidence type="ECO:0000256" key="3">
    <source>
        <dbReference type="ARBA" id="ARBA00023004"/>
    </source>
</evidence>
<dbReference type="InterPro" id="IPR001055">
    <property type="entry name" value="Adrenodoxin-like"/>
</dbReference>
<keyword evidence="5" id="KW-1133">Transmembrane helix</keyword>
<keyword evidence="6" id="KW-0732">Signal</keyword>
<dbReference type="Proteomes" id="UP000289340">
    <property type="component" value="Chromosome 17"/>
</dbReference>
<name>A0A445G6N9_GLYSO</name>
<dbReference type="EMBL" id="QZWG01000017">
    <property type="protein sequence ID" value="RZB56848.1"/>
    <property type="molecule type" value="Genomic_DNA"/>
</dbReference>
<keyword evidence="5" id="KW-0812">Transmembrane</keyword>
<organism evidence="7 8">
    <name type="scientific">Glycine soja</name>
    <name type="common">Wild soybean</name>
    <dbReference type="NCBI Taxonomy" id="3848"/>
    <lineage>
        <taxon>Eukaryota</taxon>
        <taxon>Viridiplantae</taxon>
        <taxon>Streptophyta</taxon>
        <taxon>Embryophyta</taxon>
        <taxon>Tracheophyta</taxon>
        <taxon>Spermatophyta</taxon>
        <taxon>Magnoliopsida</taxon>
        <taxon>eudicotyledons</taxon>
        <taxon>Gunneridae</taxon>
        <taxon>Pentapetalae</taxon>
        <taxon>rosids</taxon>
        <taxon>fabids</taxon>
        <taxon>Fabales</taxon>
        <taxon>Fabaceae</taxon>
        <taxon>Papilionoideae</taxon>
        <taxon>50 kb inversion clade</taxon>
        <taxon>NPAAA clade</taxon>
        <taxon>indigoferoid/millettioid clade</taxon>
        <taxon>Phaseoleae</taxon>
        <taxon>Glycine</taxon>
        <taxon>Glycine subgen. Soja</taxon>
    </lineage>
</organism>
<dbReference type="GO" id="GO:0005739">
    <property type="term" value="C:mitochondrion"/>
    <property type="evidence" value="ECO:0007669"/>
    <property type="project" value="TreeGrafter"/>
</dbReference>
<dbReference type="GO" id="GO:0051537">
    <property type="term" value="F:2 iron, 2 sulfur cluster binding"/>
    <property type="evidence" value="ECO:0007669"/>
    <property type="project" value="UniProtKB-KW"/>
</dbReference>
<sequence length="176" mass="20192">MNWGSMIICAMLFTISDSDYSEDADKFNIVLWFYFQQHSFTELYKGAMIEKHNFLSTMTTNNTTEEGSEQEQMQTISPFFDGEEKHIKVPVGMSMLEAAHENDIELEAHWFSLIHLATLTIGIIFFFFLDVEQYSKLEDPTDEENDMLDLAFGLTETSIPAATQNFAIDGYVPKSH</sequence>
<dbReference type="GO" id="GO:0046872">
    <property type="term" value="F:metal ion binding"/>
    <property type="evidence" value="ECO:0007669"/>
    <property type="project" value="UniProtKB-KW"/>
</dbReference>
<feature type="transmembrane region" description="Helical" evidence="5">
    <location>
        <begin position="110"/>
        <end position="129"/>
    </location>
</feature>
<keyword evidence="3" id="KW-0408">Iron</keyword>
<keyword evidence="1" id="KW-0001">2Fe-2S</keyword>
<keyword evidence="5" id="KW-0472">Membrane</keyword>
<evidence type="ECO:0000256" key="6">
    <source>
        <dbReference type="SAM" id="SignalP"/>
    </source>
</evidence>
<feature type="chain" id="PRO_5019229701" evidence="6">
    <location>
        <begin position="19"/>
        <end position="176"/>
    </location>
</feature>
<feature type="signal peptide" evidence="6">
    <location>
        <begin position="1"/>
        <end position="18"/>
    </location>
</feature>
<evidence type="ECO:0000256" key="1">
    <source>
        <dbReference type="ARBA" id="ARBA00022714"/>
    </source>
</evidence>
<dbReference type="PANTHER" id="PTHR23426:SF34">
    <property type="entry name" value="ADRENODOXIN-LIKE PROTEIN 1, MITOCHONDRIAL-RELATED"/>
    <property type="match status" value="1"/>
</dbReference>
<accession>A0A445G6N9</accession>
<keyword evidence="4" id="KW-0411">Iron-sulfur</keyword>
<evidence type="ECO:0000256" key="4">
    <source>
        <dbReference type="ARBA" id="ARBA00023014"/>
    </source>
</evidence>
<dbReference type="InterPro" id="IPR012675">
    <property type="entry name" value="Beta-grasp_dom_sf"/>
</dbReference>
<dbReference type="GO" id="GO:0009055">
    <property type="term" value="F:electron transfer activity"/>
    <property type="evidence" value="ECO:0007669"/>
    <property type="project" value="TreeGrafter"/>
</dbReference>
<dbReference type="Gene3D" id="3.10.20.30">
    <property type="match status" value="1"/>
</dbReference>
<reference evidence="7 8" key="1">
    <citation type="submission" date="2018-09" db="EMBL/GenBank/DDBJ databases">
        <title>A high-quality reference genome of wild soybean provides a powerful tool to mine soybean genomes.</title>
        <authorList>
            <person name="Xie M."/>
            <person name="Chung C.Y.L."/>
            <person name="Li M.-W."/>
            <person name="Wong F.-L."/>
            <person name="Chan T.-F."/>
            <person name="Lam H.-M."/>
        </authorList>
    </citation>
    <scope>NUCLEOTIDE SEQUENCE [LARGE SCALE GENOMIC DNA]</scope>
    <source>
        <strain evidence="8">cv. W05</strain>
        <tissue evidence="7">Hypocotyl of etiolated seedlings</tissue>
    </source>
</reference>
<dbReference type="AlphaFoldDB" id="A0A445G6N9"/>
<evidence type="ECO:0000256" key="5">
    <source>
        <dbReference type="SAM" id="Phobius"/>
    </source>
</evidence>
<dbReference type="PANTHER" id="PTHR23426">
    <property type="entry name" value="FERREDOXIN/ADRENODOXIN"/>
    <property type="match status" value="1"/>
</dbReference>